<feature type="domain" description="Aspartate/glutamate/uridylate kinase" evidence="11">
    <location>
        <begin position="4"/>
        <end position="205"/>
    </location>
</feature>
<dbReference type="InterPro" id="IPR011818">
    <property type="entry name" value="Uridylate_kinase_arch/spir"/>
</dbReference>
<evidence type="ECO:0000256" key="2">
    <source>
        <dbReference type="ARBA" id="ARBA00007614"/>
    </source>
</evidence>
<evidence type="ECO:0000256" key="8">
    <source>
        <dbReference type="ARBA" id="ARBA00022840"/>
    </source>
</evidence>
<evidence type="ECO:0000313" key="12">
    <source>
        <dbReference type="EMBL" id="OGY21717.1"/>
    </source>
</evidence>
<name>A0A1G1W2V1_9BACT</name>
<evidence type="ECO:0000259" key="11">
    <source>
        <dbReference type="Pfam" id="PF00696"/>
    </source>
</evidence>
<dbReference type="GO" id="GO:0005524">
    <property type="term" value="F:ATP binding"/>
    <property type="evidence" value="ECO:0007669"/>
    <property type="project" value="UniProtKB-KW"/>
</dbReference>
<protein>
    <recommendedName>
        <fullName evidence="3">UMP kinase</fullName>
        <ecNumber evidence="3">2.7.4.22</ecNumber>
    </recommendedName>
    <alternativeName>
        <fullName evidence="10">Uridine monophosphate kinase</fullName>
    </alternativeName>
</protein>
<dbReference type="PANTHER" id="PTHR42833:SF4">
    <property type="entry name" value="URIDYLATE KINASE PUMPKIN, CHLOROPLASTIC"/>
    <property type="match status" value="1"/>
</dbReference>
<evidence type="ECO:0000256" key="1">
    <source>
        <dbReference type="ARBA" id="ARBA00004791"/>
    </source>
</evidence>
<dbReference type="GO" id="GO:0006225">
    <property type="term" value="P:UDP biosynthetic process"/>
    <property type="evidence" value="ECO:0007669"/>
    <property type="project" value="TreeGrafter"/>
</dbReference>
<evidence type="ECO:0000256" key="7">
    <source>
        <dbReference type="ARBA" id="ARBA00022777"/>
    </source>
</evidence>
<dbReference type="Proteomes" id="UP000176299">
    <property type="component" value="Unassembled WGS sequence"/>
</dbReference>
<comment type="pathway">
    <text evidence="1">Pyrimidine metabolism; CTP biosynthesis via de novo pathway; UDP from UMP (UMPK route): step 1/1.</text>
</comment>
<dbReference type="EMBL" id="MHCN01000011">
    <property type="protein sequence ID" value="OGY21717.1"/>
    <property type="molecule type" value="Genomic_DNA"/>
</dbReference>
<dbReference type="AlphaFoldDB" id="A0A1G1W2V1"/>
<organism evidence="12 13">
    <name type="scientific">Candidatus Woykebacteria bacterium GWA1_44_8</name>
    <dbReference type="NCBI Taxonomy" id="1802591"/>
    <lineage>
        <taxon>Bacteria</taxon>
        <taxon>Candidatus Woykeibacteriota</taxon>
    </lineage>
</organism>
<dbReference type="PANTHER" id="PTHR42833">
    <property type="entry name" value="URIDYLATE KINASE"/>
    <property type="match status" value="1"/>
</dbReference>
<keyword evidence="6" id="KW-0547">Nucleotide-binding</keyword>
<evidence type="ECO:0000256" key="4">
    <source>
        <dbReference type="ARBA" id="ARBA00022490"/>
    </source>
</evidence>
<comment type="caution">
    <text evidence="12">The sequence shown here is derived from an EMBL/GenBank/DDBJ whole genome shotgun (WGS) entry which is preliminary data.</text>
</comment>
<proteinExistence type="inferred from homology"/>
<evidence type="ECO:0000256" key="5">
    <source>
        <dbReference type="ARBA" id="ARBA00022679"/>
    </source>
</evidence>
<dbReference type="Gene3D" id="3.40.1160.10">
    <property type="entry name" value="Acetylglutamate kinase-like"/>
    <property type="match status" value="1"/>
</dbReference>
<reference evidence="12 13" key="1">
    <citation type="journal article" date="2016" name="Nat. Commun.">
        <title>Thousands of microbial genomes shed light on interconnected biogeochemical processes in an aquifer system.</title>
        <authorList>
            <person name="Anantharaman K."/>
            <person name="Brown C.T."/>
            <person name="Hug L.A."/>
            <person name="Sharon I."/>
            <person name="Castelle C.J."/>
            <person name="Probst A.J."/>
            <person name="Thomas B.C."/>
            <person name="Singh A."/>
            <person name="Wilkins M.J."/>
            <person name="Karaoz U."/>
            <person name="Brodie E.L."/>
            <person name="Williams K.H."/>
            <person name="Hubbard S.S."/>
            <person name="Banfield J.F."/>
        </authorList>
    </citation>
    <scope>NUCLEOTIDE SEQUENCE [LARGE SCALE GENOMIC DNA]</scope>
</reference>
<dbReference type="InterPro" id="IPR001048">
    <property type="entry name" value="Asp/Glu/Uridylate_kinase"/>
</dbReference>
<dbReference type="GO" id="GO:0033862">
    <property type="term" value="F:UMP kinase activity"/>
    <property type="evidence" value="ECO:0007669"/>
    <property type="project" value="UniProtKB-EC"/>
</dbReference>
<dbReference type="NCBIfam" id="TIGR02076">
    <property type="entry name" value="pyrH_arch"/>
    <property type="match status" value="1"/>
</dbReference>
<gene>
    <name evidence="12" type="ORF">A2113_04155</name>
</gene>
<accession>A0A1G1W2V1</accession>
<evidence type="ECO:0000256" key="6">
    <source>
        <dbReference type="ARBA" id="ARBA00022741"/>
    </source>
</evidence>
<dbReference type="SUPFAM" id="SSF53633">
    <property type="entry name" value="Carbamate kinase-like"/>
    <property type="match status" value="1"/>
</dbReference>
<evidence type="ECO:0000256" key="9">
    <source>
        <dbReference type="ARBA" id="ARBA00022975"/>
    </source>
</evidence>
<dbReference type="InterPro" id="IPR036393">
    <property type="entry name" value="AceGlu_kinase-like_sf"/>
</dbReference>
<keyword evidence="8" id="KW-0067">ATP-binding</keyword>
<evidence type="ECO:0000256" key="10">
    <source>
        <dbReference type="ARBA" id="ARBA00032092"/>
    </source>
</evidence>
<keyword evidence="4" id="KW-0963">Cytoplasm</keyword>
<sequence>MKKPVVISLGGSLIAPAAGVDYLFLKGFREIILKFVAQGFRFLIIAGGGKTCRDYQKAAQKVVGLGREDVDWLGIHATHLNGHLLRTIFRDAAYPKVLTHYLEREEVSKPVIVAAGWKPGHSTDYDAVSFAKLYDSDTVLNLSDIRFVYDKDPDKFADARALRKISWAAFMKIVGDRWDPGLNTPFDPVASKLAAKAGLKVVVMSGRDLKNLENYLLGKSFEGTIIS</sequence>
<dbReference type="EC" id="2.7.4.22" evidence="3"/>
<keyword evidence="9" id="KW-0665">Pyrimidine biosynthesis</keyword>
<dbReference type="STRING" id="1802591.A2113_04155"/>
<evidence type="ECO:0000313" key="13">
    <source>
        <dbReference type="Proteomes" id="UP000176299"/>
    </source>
</evidence>
<comment type="similarity">
    <text evidence="2">Belongs to the UMP kinase family.</text>
</comment>
<dbReference type="Pfam" id="PF00696">
    <property type="entry name" value="AA_kinase"/>
    <property type="match status" value="1"/>
</dbReference>
<keyword evidence="5" id="KW-0808">Transferase</keyword>
<keyword evidence="7" id="KW-0418">Kinase</keyword>
<evidence type="ECO:0000256" key="3">
    <source>
        <dbReference type="ARBA" id="ARBA00012899"/>
    </source>
</evidence>